<dbReference type="RefSeq" id="WP_184297048.1">
    <property type="nucleotide sequence ID" value="NZ_JACHLP010000002.1"/>
</dbReference>
<protein>
    <recommendedName>
        <fullName evidence="2">PKD domain-containing protein</fullName>
    </recommendedName>
</protein>
<reference evidence="3 4" key="1">
    <citation type="submission" date="2020-08" db="EMBL/GenBank/DDBJ databases">
        <title>Functional genomics of gut bacteria from endangered species of beetles.</title>
        <authorList>
            <person name="Carlos-Shanley C."/>
        </authorList>
    </citation>
    <scope>NUCLEOTIDE SEQUENCE [LARGE SCALE GENOMIC DNA]</scope>
    <source>
        <strain evidence="3 4">S00239</strain>
    </source>
</reference>
<dbReference type="EMBL" id="JACHLP010000002">
    <property type="protein sequence ID" value="MBB4842598.1"/>
    <property type="molecule type" value="Genomic_DNA"/>
</dbReference>
<evidence type="ECO:0000256" key="1">
    <source>
        <dbReference type="SAM" id="SignalP"/>
    </source>
</evidence>
<dbReference type="GO" id="GO:0031410">
    <property type="term" value="C:cytoplasmic vesicle"/>
    <property type="evidence" value="ECO:0007669"/>
    <property type="project" value="TreeGrafter"/>
</dbReference>
<keyword evidence="1" id="KW-0732">Signal</keyword>
<dbReference type="InterPro" id="IPR022409">
    <property type="entry name" value="PKD/Chitinase_dom"/>
</dbReference>
<feature type="domain" description="PKD" evidence="2">
    <location>
        <begin position="62"/>
        <end position="142"/>
    </location>
</feature>
<comment type="caution">
    <text evidence="3">The sequence shown here is derived from an EMBL/GenBank/DDBJ whole genome shotgun (WGS) entry which is preliminary data.</text>
</comment>
<dbReference type="Gene3D" id="2.60.40.10">
    <property type="entry name" value="Immunoglobulins"/>
    <property type="match status" value="5"/>
</dbReference>
<dbReference type="AlphaFoldDB" id="A0A840L8R3"/>
<proteinExistence type="predicted"/>
<name>A0A840L8R3_9BURK</name>
<organism evidence="3 4">
    <name type="scientific">Roseateles oligotrophus</name>
    <dbReference type="NCBI Taxonomy" id="1769250"/>
    <lineage>
        <taxon>Bacteria</taxon>
        <taxon>Pseudomonadati</taxon>
        <taxon>Pseudomonadota</taxon>
        <taxon>Betaproteobacteria</taxon>
        <taxon>Burkholderiales</taxon>
        <taxon>Sphaerotilaceae</taxon>
        <taxon>Roseateles</taxon>
    </lineage>
</organism>
<evidence type="ECO:0000313" key="4">
    <source>
        <dbReference type="Proteomes" id="UP000562027"/>
    </source>
</evidence>
<evidence type="ECO:0000259" key="2">
    <source>
        <dbReference type="PROSITE" id="PS50093"/>
    </source>
</evidence>
<dbReference type="SMART" id="SM00089">
    <property type="entry name" value="PKD"/>
    <property type="match status" value="4"/>
</dbReference>
<dbReference type="InterPro" id="IPR029865">
    <property type="entry name" value="KIAA0319-like"/>
</dbReference>
<feature type="signal peptide" evidence="1">
    <location>
        <begin position="1"/>
        <end position="23"/>
    </location>
</feature>
<sequence length="974" mass="101731">MLNWPLGRRLASLFLVLSLTACGGGGGGATSPLPTPAEAPVARISALGVNADSEGAMRGGVNGVITLDASASTTSTSSVLSYAWALSMAPSGSKASLSNAAQKAASLTPDLPGKYQVTLTLTSSAGSSATKTVDLQIAEAPPVANIIVTAVYTGSTTPVQIASLDGTVGSVYTLDSSQLKANDGTAVSTTWSVDQQPAGSLAKLQGNGSKFQYTPDLMGMYILRARVRDNYGNYSDALYTLRMVYAPPSTSTMIVAPNFSATPVEQATIDSTLGTNFVLDTASLRASDGGAVRTIWKVLQRPDGSSAPLTGTDPLIQFRPDQMGLYKLHAHVEDGRGAYSESIVPIDVRYMAPATASILVNNSFTGTTITQAPISASLGSVFSLDTTSVRVLDGSPVSTAWEILEQPSGSRAQLSGSGTRFQYTPDVLGSYKLKVRVQDIRGAWGESIYTLSVLNRPPEANASVNAAPVAAISYGNARVQSGASMTLRGGASFDADGDTLSYSWSLLSAPAASTARLSTSTTVDTHLNFDVDGDYTIQLRVTDPQGAYSDRQVLIKVGDAPPVIVYDHNNWTAILGSNATANAGFSYSPQARPLSYQWTLDSRPAGSSTAIPTSSSAQLSFTPDLPGTYIASVVVSDGTLRSVASFTLRVLANSERTTELGFKPLIVRYSKGLDQLVMTSASPNLLSFVDPFSGLLRSVPLLAAPTGLSVSPDGKLALVLYGSVVDLFDVATGNRIRSSNTLSIRSDAVLLNTGEALLYGGDQWSGGPGLINARTGAILSVATNYGAGTFWGNQQYGIFADKLNTAFSTSSGLSPSKLTYLKLDPKNAAVALGSGDWPYHGDYYASAPIALNTSQTLVFDSSGLAAKTSDLRFAGRINLGGNFLSISASSDDAELLALQGPAYSWNTGLLSSSYAQIDPVLLLLQGTLNFPSINSQQSYGLALFHSTADRHVGVVQTGGNDAATTGKRYWVFAR</sequence>
<dbReference type="PANTHER" id="PTHR46182">
    <property type="entry name" value="FI19480P1"/>
    <property type="match status" value="1"/>
</dbReference>
<dbReference type="PANTHER" id="PTHR46182:SF2">
    <property type="entry name" value="FI19480P1"/>
    <property type="match status" value="1"/>
</dbReference>
<gene>
    <name evidence="3" type="ORF">HNP55_001113</name>
</gene>
<dbReference type="Pfam" id="PF22352">
    <property type="entry name" value="K319L-like_PKD"/>
    <property type="match status" value="2"/>
</dbReference>
<dbReference type="Proteomes" id="UP000562027">
    <property type="component" value="Unassembled WGS sequence"/>
</dbReference>
<evidence type="ECO:0000313" key="3">
    <source>
        <dbReference type="EMBL" id="MBB4842598.1"/>
    </source>
</evidence>
<dbReference type="InterPro" id="IPR035986">
    <property type="entry name" value="PKD_dom_sf"/>
</dbReference>
<dbReference type="InterPro" id="IPR011048">
    <property type="entry name" value="Haem_d1_sf"/>
</dbReference>
<dbReference type="InterPro" id="IPR013783">
    <property type="entry name" value="Ig-like_fold"/>
</dbReference>
<dbReference type="GO" id="GO:0016020">
    <property type="term" value="C:membrane"/>
    <property type="evidence" value="ECO:0007669"/>
    <property type="project" value="TreeGrafter"/>
</dbReference>
<dbReference type="InterPro" id="IPR000601">
    <property type="entry name" value="PKD_dom"/>
</dbReference>
<dbReference type="SUPFAM" id="SSF51004">
    <property type="entry name" value="C-terminal (heme d1) domain of cytochrome cd1-nitrite reductase"/>
    <property type="match status" value="1"/>
</dbReference>
<keyword evidence="4" id="KW-1185">Reference proteome</keyword>
<dbReference type="PROSITE" id="PS50093">
    <property type="entry name" value="PKD"/>
    <property type="match status" value="1"/>
</dbReference>
<accession>A0A840L8R3</accession>
<feature type="chain" id="PRO_5032327929" description="PKD domain-containing protein" evidence="1">
    <location>
        <begin position="24"/>
        <end position="974"/>
    </location>
</feature>
<dbReference type="SUPFAM" id="SSF49299">
    <property type="entry name" value="PKD domain"/>
    <property type="match status" value="2"/>
</dbReference>